<dbReference type="EMBL" id="AWFH01000005">
    <property type="protein sequence ID" value="KCZ63677.1"/>
    <property type="molecule type" value="Genomic_DNA"/>
</dbReference>
<accession>A0A059E809</accession>
<protein>
    <submittedName>
        <fullName evidence="1">Uncharacterized protein</fullName>
    </submittedName>
</protein>
<gene>
    <name evidence="1" type="ORF">HY36_14390</name>
</gene>
<sequence length="72" mass="8153">MVRQINKRSGGHFVCRTNPPFRISRLDAALASLDAEDIGAWAVLVCGCFHIFESEGAAHRAYRLWLENRPVR</sequence>
<organism evidence="1 2">
    <name type="scientific">Hyphomonas atlantica</name>
    <dbReference type="NCBI Taxonomy" id="1280948"/>
    <lineage>
        <taxon>Bacteria</taxon>
        <taxon>Pseudomonadati</taxon>
        <taxon>Pseudomonadota</taxon>
        <taxon>Alphaproteobacteria</taxon>
        <taxon>Hyphomonadales</taxon>
        <taxon>Hyphomonadaceae</taxon>
        <taxon>Hyphomonas</taxon>
    </lineage>
</organism>
<name>A0A059E809_9PROT</name>
<evidence type="ECO:0000313" key="2">
    <source>
        <dbReference type="Proteomes" id="UP000024547"/>
    </source>
</evidence>
<reference evidence="1 2" key="1">
    <citation type="journal article" date="2014" name="Antonie Van Leeuwenhoek">
        <title>Hyphomonas beringensis sp. nov. and Hyphomonas chukchiensis sp. nov., isolated from surface seawater of the Bering Sea and Chukchi Sea.</title>
        <authorList>
            <person name="Li C."/>
            <person name="Lai Q."/>
            <person name="Li G."/>
            <person name="Dong C."/>
            <person name="Wang J."/>
            <person name="Liao Y."/>
            <person name="Shao Z."/>
        </authorList>
    </citation>
    <scope>NUCLEOTIDE SEQUENCE [LARGE SCALE GENOMIC DNA]</scope>
    <source>
        <strain evidence="1 2">22II1-22F38</strain>
    </source>
</reference>
<proteinExistence type="predicted"/>
<keyword evidence="2" id="KW-1185">Reference proteome</keyword>
<evidence type="ECO:0000313" key="1">
    <source>
        <dbReference type="EMBL" id="KCZ63677.1"/>
    </source>
</evidence>
<dbReference type="AlphaFoldDB" id="A0A059E809"/>
<comment type="caution">
    <text evidence="1">The sequence shown here is derived from an EMBL/GenBank/DDBJ whole genome shotgun (WGS) entry which is preliminary data.</text>
</comment>
<dbReference type="PATRIC" id="fig|1280948.3.peg.1114"/>
<dbReference type="STRING" id="1280948.HY36_14390"/>
<dbReference type="Proteomes" id="UP000024547">
    <property type="component" value="Unassembled WGS sequence"/>
</dbReference>